<evidence type="ECO:0000313" key="2">
    <source>
        <dbReference type="EMBL" id="SDI95515.1"/>
    </source>
</evidence>
<dbReference type="Proteomes" id="UP000198945">
    <property type="component" value="Unassembled WGS sequence"/>
</dbReference>
<feature type="compositionally biased region" description="Polar residues" evidence="1">
    <location>
        <begin position="1"/>
        <end position="13"/>
    </location>
</feature>
<organism evidence="2 3">
    <name type="scientific">Halanaerobium congolense</name>
    <dbReference type="NCBI Taxonomy" id="54121"/>
    <lineage>
        <taxon>Bacteria</taxon>
        <taxon>Bacillati</taxon>
        <taxon>Bacillota</taxon>
        <taxon>Clostridia</taxon>
        <taxon>Halanaerobiales</taxon>
        <taxon>Halanaerobiaceae</taxon>
        <taxon>Halanaerobium</taxon>
    </lineage>
</organism>
<dbReference type="EMBL" id="FNEH01000021">
    <property type="protein sequence ID" value="SDI95515.1"/>
    <property type="molecule type" value="Genomic_DNA"/>
</dbReference>
<gene>
    <name evidence="2" type="ORF">SAMN04515654_12117</name>
</gene>
<accession>A0A1G8PTH5</accession>
<feature type="region of interest" description="Disordered" evidence="1">
    <location>
        <begin position="1"/>
        <end position="51"/>
    </location>
</feature>
<name>A0A1G8PTH5_9FIRM</name>
<dbReference type="RefSeq" id="WP_167357536.1">
    <property type="nucleotide sequence ID" value="NZ_FNEH01000021.1"/>
</dbReference>
<dbReference type="AlphaFoldDB" id="A0A1G8PTH5"/>
<reference evidence="2 3" key="1">
    <citation type="submission" date="2016-10" db="EMBL/GenBank/DDBJ databases">
        <authorList>
            <person name="de Groot N.N."/>
        </authorList>
    </citation>
    <scope>NUCLEOTIDE SEQUENCE [LARGE SCALE GENOMIC DNA]</scope>
    <source>
        <strain evidence="2 3">WG7</strain>
    </source>
</reference>
<proteinExistence type="predicted"/>
<protein>
    <submittedName>
        <fullName evidence="2">Uncharacterized protein</fullName>
    </submittedName>
</protein>
<evidence type="ECO:0000313" key="3">
    <source>
        <dbReference type="Proteomes" id="UP000198945"/>
    </source>
</evidence>
<evidence type="ECO:0000256" key="1">
    <source>
        <dbReference type="SAM" id="MobiDB-lite"/>
    </source>
</evidence>
<feature type="compositionally biased region" description="Basic and acidic residues" evidence="1">
    <location>
        <begin position="14"/>
        <end position="25"/>
    </location>
</feature>
<sequence>MLRASRAQNSSDEFLTKDNNKKIKENNNLNSVGVGSDTELKNHNPNLKIRR</sequence>